<evidence type="ECO:0000256" key="1">
    <source>
        <dbReference type="SAM" id="Phobius"/>
    </source>
</evidence>
<name>A0A7L4ZKP5_9FLAO</name>
<keyword evidence="1" id="KW-0812">Transmembrane</keyword>
<accession>A0A7L4ZKP5</accession>
<keyword evidence="3" id="KW-1185">Reference proteome</keyword>
<evidence type="ECO:0000313" key="2">
    <source>
        <dbReference type="EMBL" id="QHI37090.1"/>
    </source>
</evidence>
<dbReference type="AlphaFoldDB" id="A0A7L4ZKP5"/>
<dbReference type="Proteomes" id="UP000464657">
    <property type="component" value="Chromosome"/>
</dbReference>
<sequence>MNSYGVVLLAASEFDKMRILQRNDLKSAGFIVLFISIILFIIGLFLISSKSRKYRKMEMELSNLKYVNKN</sequence>
<keyword evidence="1" id="KW-0472">Membrane</keyword>
<keyword evidence="1" id="KW-1133">Transmembrane helix</keyword>
<gene>
    <name evidence="2" type="ORF">IMCC3317_24680</name>
</gene>
<evidence type="ECO:0000313" key="3">
    <source>
        <dbReference type="Proteomes" id="UP000464657"/>
    </source>
</evidence>
<organism evidence="2 3">
    <name type="scientific">Kordia antarctica</name>
    <dbReference type="NCBI Taxonomy" id="1218801"/>
    <lineage>
        <taxon>Bacteria</taxon>
        <taxon>Pseudomonadati</taxon>
        <taxon>Bacteroidota</taxon>
        <taxon>Flavobacteriia</taxon>
        <taxon>Flavobacteriales</taxon>
        <taxon>Flavobacteriaceae</taxon>
        <taxon>Kordia</taxon>
    </lineage>
</organism>
<dbReference type="KEGG" id="kan:IMCC3317_24680"/>
<feature type="transmembrane region" description="Helical" evidence="1">
    <location>
        <begin position="27"/>
        <end position="47"/>
    </location>
</feature>
<proteinExistence type="predicted"/>
<dbReference type="EMBL" id="CP019288">
    <property type="protein sequence ID" value="QHI37090.1"/>
    <property type="molecule type" value="Genomic_DNA"/>
</dbReference>
<reference evidence="2 3" key="1">
    <citation type="journal article" date="2013" name="Int. J. Syst. Evol. Microbiol.">
        <title>Kordia antarctica sp. nov., isolated from Antarctic seawater.</title>
        <authorList>
            <person name="Baek K."/>
            <person name="Choi A."/>
            <person name="Kang I."/>
            <person name="Lee K."/>
            <person name="Cho J.C."/>
        </authorList>
    </citation>
    <scope>NUCLEOTIDE SEQUENCE [LARGE SCALE GENOMIC DNA]</scope>
    <source>
        <strain evidence="2 3">IMCC3317</strain>
    </source>
</reference>
<protein>
    <submittedName>
        <fullName evidence="2">Uncharacterized protein</fullName>
    </submittedName>
</protein>